<dbReference type="PANTHER" id="PTHR47327">
    <property type="entry name" value="FI18240P1-RELATED"/>
    <property type="match status" value="1"/>
</dbReference>
<feature type="domain" description="Apple" evidence="2">
    <location>
        <begin position="103"/>
        <end position="188"/>
    </location>
</feature>
<sequence length="1597" mass="178100">MCSLLGQCFGGTETYEKTTGVKFVFGTTQGILTQPGTGITRDCTAICRQTPTCAAFTVDYENSRCQSYNMDSAGHRNSLHDKIGSNYFEKICLRGVSNLNTMCGDRLWAFERVVGAFLEDFDDREERNVQTKTECEKLCLFETSFTCRSAEFDESLNMCRLSREDRRSQPGAFRRQPGSTVDYLENQCVRSLPDCRYNVREGSAVISMDELQFAASQGECEALCDQARGFTCRAFTYAMEEKRCYLSGDDSISLSNAPLVIKRDAVYAEKQCSISQCEDGLFTFEKVTGHFLRSAQQVGLAMAASPGVTLECGARCLEAGSDCPAFTLDYNSMKCFKLDRNTQGRGSELSPREGQSYFEKICLRGNVRGCEGRAWAFDRRPGKELRGFDDLKLPLVQSRRDCMEACLDQRHFDCRSAEYDTQTAECRLSSEDRRTRPNDYVDAPPTVEYLENQCLPIEARCNFKPVPNSYPRYLDIVLSLVSDETDCERRCFEYSDFICRSFSYYPSGSQCFISGDDRASAGNEALMSRPGTNYYERNCLVGGGPGPGTPSPVNPQGTLFSRTDTVPAPSRCTVGRAEFEKVTGYELQGQREYPLLRGHNPGLAVQCANQCKNDPRCHGFNLNYKLNECTAVEGDADPTRIDIREVPGIAYFEGVCLRGVGCGMAWTFERHANRELRGFTNAHYVTGSKTECEDRCLDERSFACRSATYNYRRQECRLSAEDRFSQPQAFESSRDSDYLENQCAPPVGRCAYRNFQRDRQLIYTDKSLSAFSDSSCQHACDVEREFVCRSYTFLSTVGSNTNQCLLSASVAYATDHAFKLQNGALYAEKECGNHQLPESGPLPGRPYPAEPGRPYPDPGSRYPSGTNPDGVLSPYPCRYTLTYEKIAGAAYGSAHREPIRTRGDIGISGECLIQCAQMRHRCLAVSLENVRGGRQRCYAIERSADADGGVLNSAPELAYFQKICLQGRTCPKAWAFTRVPGYELNAPNAIEVRNMFGRRQCQDECLQETRIVCRLSATYYGRERLCKLSPETRRTVPQHFRRAASDVDYMENECAQQPPSCEYTNLPGKFLPYTDRYVPQTFDIADCRRLCDQEREFQCRSFNYNTARRDCFLSSDDTFAADKTALLSDRDFFYSEHGSCSNVRVDCTQADMLITFLFGTPFEGRVYSTGNPQACFEMGNGQSQIVLRIPMGTQCGTVQQGRGRYVNHVVIQQNPVIMQETDKTVRVECTFDASDQTVSYAPSGTREQEGGGISVSVPFRPSGTNIVTNTAPTPNVRMRIVTRSGQEASVVGLGEELKLKVEIDPSSAFGIFVRNLEARTDNGELLTLIDNVGCPRDHNIFPALQVERGTRDLFADFKAFRFPSTATVNFVATVQFCQDICEPIRCSNGVHSFGRRRRSANSTLETSEEPEPEPERNVTISEKYSSSSQDALDYTSSTESDKVENTETNNATTSEDEEVDNEEDPVMHFVTAAADESSAADEPGNTTTATISNSSQMSDVELPNELPVQLKLVVGPNSLPELPKSLKNSSSRSHTLTSVDIVTGLRDTGYPTGTTGRGKYLYCKCMAQLKTHMNTTLWVLAVGICIQDLPIPCGIHT</sequence>
<evidence type="ECO:0000313" key="4">
    <source>
        <dbReference type="EMBL" id="GFG38615.1"/>
    </source>
</evidence>
<feature type="compositionally biased region" description="Pro residues" evidence="1">
    <location>
        <begin position="843"/>
        <end position="857"/>
    </location>
</feature>
<feature type="region of interest" description="Disordered" evidence="1">
    <location>
        <begin position="1395"/>
        <end position="1463"/>
    </location>
</feature>
<proteinExistence type="predicted"/>
<feature type="domain" description="Apple" evidence="2">
    <location>
        <begin position="8"/>
        <end position="92"/>
    </location>
</feature>
<dbReference type="GO" id="GO:0009653">
    <property type="term" value="P:anatomical structure morphogenesis"/>
    <property type="evidence" value="ECO:0007669"/>
    <property type="project" value="TreeGrafter"/>
</dbReference>
<dbReference type="CDD" id="cd01099">
    <property type="entry name" value="PAN_AP_HGF"/>
    <property type="match status" value="7"/>
</dbReference>
<dbReference type="EMBL" id="BLKM01012994">
    <property type="protein sequence ID" value="GFG38615.1"/>
    <property type="molecule type" value="Genomic_DNA"/>
</dbReference>
<feature type="compositionally biased region" description="Polar residues" evidence="1">
    <location>
        <begin position="1484"/>
        <end position="1498"/>
    </location>
</feature>
<keyword evidence="5" id="KW-1185">Reference proteome</keyword>
<evidence type="ECO:0008006" key="6">
    <source>
        <dbReference type="Google" id="ProtNLM"/>
    </source>
</evidence>
<feature type="domain" description="Apple" evidence="2">
    <location>
        <begin position="970"/>
        <end position="1044"/>
    </location>
</feature>
<dbReference type="SMART" id="SM00473">
    <property type="entry name" value="PAN_AP"/>
    <property type="match status" value="11"/>
</dbReference>
<dbReference type="InterPro" id="IPR003609">
    <property type="entry name" value="Pan_app"/>
</dbReference>
<gene>
    <name evidence="4" type="ORF">Cfor_01656</name>
</gene>
<dbReference type="Pfam" id="PF14295">
    <property type="entry name" value="PAN_4"/>
    <property type="match status" value="2"/>
</dbReference>
<dbReference type="Proteomes" id="UP000502823">
    <property type="component" value="Unassembled WGS sequence"/>
</dbReference>
<accession>A0A6L2Q745</accession>
<feature type="compositionally biased region" description="Polar residues" evidence="1">
    <location>
        <begin position="1418"/>
        <end position="1438"/>
    </location>
</feature>
<feature type="domain" description="Apple" evidence="2">
    <location>
        <begin position="277"/>
        <end position="362"/>
    </location>
</feature>
<feature type="domain" description="Apple" evidence="2">
    <location>
        <begin position="750"/>
        <end position="831"/>
    </location>
</feature>
<feature type="region of interest" description="Disordered" evidence="1">
    <location>
        <begin position="837"/>
        <end position="868"/>
    </location>
</feature>
<dbReference type="OrthoDB" id="6430118at2759"/>
<dbReference type="PROSITE" id="PS50948">
    <property type="entry name" value="PAN"/>
    <property type="match status" value="11"/>
</dbReference>
<feature type="compositionally biased region" description="Acidic residues" evidence="1">
    <location>
        <begin position="1454"/>
        <end position="1463"/>
    </location>
</feature>
<feature type="region of interest" description="Disordered" evidence="1">
    <location>
        <begin position="1475"/>
        <end position="1499"/>
    </location>
</feature>
<comment type="caution">
    <text evidence="4">The sequence shown here is derived from an EMBL/GenBank/DDBJ whole genome shotgun (WGS) entry which is preliminary data.</text>
</comment>
<reference evidence="5" key="1">
    <citation type="submission" date="2020-01" db="EMBL/GenBank/DDBJ databases">
        <title>Draft genome sequence of the Termite Coptotermes fromosanus.</title>
        <authorList>
            <person name="Itakura S."/>
            <person name="Yosikawa Y."/>
            <person name="Umezawa K."/>
        </authorList>
    </citation>
    <scope>NUCLEOTIDE SEQUENCE [LARGE SCALE GENOMIC DNA]</scope>
</reference>
<dbReference type="Pfam" id="PF00024">
    <property type="entry name" value="PAN_1"/>
    <property type="match status" value="9"/>
</dbReference>
<dbReference type="PROSITE" id="PS51034">
    <property type="entry name" value="ZP_2"/>
    <property type="match status" value="1"/>
</dbReference>
<evidence type="ECO:0000256" key="1">
    <source>
        <dbReference type="SAM" id="MobiDB-lite"/>
    </source>
</evidence>
<feature type="domain" description="Apple" evidence="2">
    <location>
        <begin position="662"/>
        <end position="743"/>
    </location>
</feature>
<evidence type="ECO:0000259" key="2">
    <source>
        <dbReference type="PROSITE" id="PS50948"/>
    </source>
</evidence>
<dbReference type="SMART" id="SM00241">
    <property type="entry name" value="ZP"/>
    <property type="match status" value="1"/>
</dbReference>
<feature type="domain" description="Apple" evidence="2">
    <location>
        <begin position="1054"/>
        <end position="1140"/>
    </location>
</feature>
<feature type="domain" description="Apple" evidence="2">
    <location>
        <begin position="461"/>
        <end position="539"/>
    </location>
</feature>
<evidence type="ECO:0000259" key="3">
    <source>
        <dbReference type="PROSITE" id="PS51034"/>
    </source>
</evidence>
<feature type="domain" description="Apple" evidence="2">
    <location>
        <begin position="572"/>
        <end position="656"/>
    </location>
</feature>
<protein>
    <recommendedName>
        <fullName evidence="6">ZP domain-containing protein</fullName>
    </recommendedName>
</protein>
<dbReference type="Gene3D" id="3.50.4.10">
    <property type="entry name" value="Hepatocyte Growth Factor"/>
    <property type="match status" value="8"/>
</dbReference>
<dbReference type="InParanoid" id="A0A6L2Q745"/>
<evidence type="ECO:0000313" key="5">
    <source>
        <dbReference type="Proteomes" id="UP000502823"/>
    </source>
</evidence>
<feature type="domain" description="Apple" evidence="2">
    <location>
        <begin position="195"/>
        <end position="272"/>
    </location>
</feature>
<feature type="domain" description="Apple" evidence="2">
    <location>
        <begin position="370"/>
        <end position="454"/>
    </location>
</feature>
<dbReference type="InterPro" id="IPR001507">
    <property type="entry name" value="ZP_dom"/>
</dbReference>
<feature type="domain" description="ZP" evidence="3">
    <location>
        <begin position="1146"/>
        <end position="1393"/>
    </location>
</feature>
<dbReference type="InterPro" id="IPR052774">
    <property type="entry name" value="Celegans_DevNeuronal_Protein"/>
</dbReference>
<organism evidence="4 5">
    <name type="scientific">Coptotermes formosanus</name>
    <name type="common">Formosan subterranean termite</name>
    <dbReference type="NCBI Taxonomy" id="36987"/>
    <lineage>
        <taxon>Eukaryota</taxon>
        <taxon>Metazoa</taxon>
        <taxon>Ecdysozoa</taxon>
        <taxon>Arthropoda</taxon>
        <taxon>Hexapoda</taxon>
        <taxon>Insecta</taxon>
        <taxon>Pterygota</taxon>
        <taxon>Neoptera</taxon>
        <taxon>Polyneoptera</taxon>
        <taxon>Dictyoptera</taxon>
        <taxon>Blattodea</taxon>
        <taxon>Blattoidea</taxon>
        <taxon>Termitoidae</taxon>
        <taxon>Rhinotermitidae</taxon>
        <taxon>Coptotermes</taxon>
    </lineage>
</organism>
<dbReference type="PANTHER" id="PTHR47327:SF9">
    <property type="entry name" value="NO MECHANORECEPTOR POTENTIAL A, ISOFORM A"/>
    <property type="match status" value="1"/>
</dbReference>
<dbReference type="SUPFAM" id="SSF57414">
    <property type="entry name" value="Hairpin loop containing domain-like"/>
    <property type="match status" value="10"/>
</dbReference>
<name>A0A6L2Q745_COPFO</name>